<evidence type="ECO:0000256" key="2">
    <source>
        <dbReference type="ARBA" id="ARBA00004236"/>
    </source>
</evidence>
<dbReference type="Pfam" id="PF01145">
    <property type="entry name" value="Band_7"/>
    <property type="match status" value="1"/>
</dbReference>
<dbReference type="EMBL" id="SLVX01000022">
    <property type="protein sequence ID" value="TCN37379.1"/>
    <property type="molecule type" value="Genomic_DNA"/>
</dbReference>
<dbReference type="PANTHER" id="PTHR13806">
    <property type="entry name" value="FLOTILLIN-RELATED"/>
    <property type="match status" value="1"/>
</dbReference>
<dbReference type="SUPFAM" id="SSF117892">
    <property type="entry name" value="Band 7/SPFH domain"/>
    <property type="match status" value="1"/>
</dbReference>
<reference evidence="9 10" key="1">
    <citation type="submission" date="2019-03" db="EMBL/GenBank/DDBJ databases">
        <title>Genomic Encyclopedia of Type Strains, Phase IV (KMG-IV): sequencing the most valuable type-strain genomes for metagenomic binning, comparative biology and taxonomic classification.</title>
        <authorList>
            <person name="Goeker M."/>
        </authorList>
    </citation>
    <scope>NUCLEOTIDE SEQUENCE [LARGE SCALE GENOMIC DNA]</scope>
    <source>
        <strain evidence="9 10">DSM 18401</strain>
    </source>
</reference>
<evidence type="ECO:0000256" key="3">
    <source>
        <dbReference type="ARBA" id="ARBA00007161"/>
    </source>
</evidence>
<dbReference type="Proteomes" id="UP000295351">
    <property type="component" value="Unassembled WGS sequence"/>
</dbReference>
<protein>
    <submittedName>
        <fullName evidence="9">Flotillin</fullName>
    </submittedName>
</protein>
<dbReference type="Pfam" id="PF15975">
    <property type="entry name" value="Flot"/>
    <property type="match status" value="1"/>
</dbReference>
<keyword evidence="6" id="KW-0175">Coiled coil</keyword>
<dbReference type="PANTHER" id="PTHR13806:SF31">
    <property type="entry name" value="FLOTILLIN-LIKE PROTEIN 1-RELATED"/>
    <property type="match status" value="1"/>
</dbReference>
<gene>
    <name evidence="9" type="ORF">EV665_1227</name>
</gene>
<evidence type="ECO:0000256" key="7">
    <source>
        <dbReference type="SAM" id="Phobius"/>
    </source>
</evidence>
<comment type="subcellular location">
    <subcellularLocation>
        <location evidence="2">Cell membrane</location>
    </subcellularLocation>
    <subcellularLocation>
        <location evidence="1">Membrane</location>
        <topology evidence="1">Single-pass membrane protein</topology>
    </subcellularLocation>
</comment>
<sequence length="569" mass="61114">MDFLSVGIIAGVIVTAIVVIGIIMTSLYTRATRDKAYVRTGLGGKKVVLDGGSVILPIFHSYSWVSLSTLRLEVKRAENESLITKDRMRADITAEFYVRVKPDSENIALAAQTLGDRTNDADALKTLVEAKFVDGLRSVAATMSLRDLQEQRAEFVKSVQAAVAHDLQSNGLELESVSLTRLDQTDIKHFNPNNSFDAEGLTALTKITEERKRERNQIVRDNEVEIATKDREAALRRLTIEREQRDAELTQERDIANKTAETRAEAARAEQLARLSEETARLDTEKGIAERDSQARQARETARIDAERGIAEREAEARRVTETARIDAAIAVAEKSEQEQAARAKADEAKAAAITAEEQVTTAREVEIAERAKRIAVLDARKAAEQEATAITVKAEAERQAAENLAAATKIQAQADAEAAKIKATGVIELGQAEAQAERALNEARNALSASIIEFELARARVAIIPQALEQAMKPIEKISDIRIFSAGGLAGALAGNGSNGGDGAGHAVGDLSSQLLSFTAQKPILDEILAQAGFKGADPTQALLAASVGNAAARVPAEGAKARTGDAD</sequence>
<keyword evidence="7" id="KW-1133">Transmembrane helix</keyword>
<keyword evidence="5 7" id="KW-0472">Membrane</keyword>
<evidence type="ECO:0000313" key="9">
    <source>
        <dbReference type="EMBL" id="TCN37379.1"/>
    </source>
</evidence>
<keyword evidence="7" id="KW-0812">Transmembrane</keyword>
<feature type="coiled-coil region" evidence="6">
    <location>
        <begin position="332"/>
        <end position="359"/>
    </location>
</feature>
<feature type="domain" description="Band 7" evidence="8">
    <location>
        <begin position="25"/>
        <end position="194"/>
    </location>
</feature>
<dbReference type="Gene3D" id="3.30.479.30">
    <property type="entry name" value="Band 7 domain"/>
    <property type="match status" value="1"/>
</dbReference>
<dbReference type="AlphaFoldDB" id="A0A4R2CEJ8"/>
<dbReference type="RefSeq" id="WP_064334558.1">
    <property type="nucleotide sequence ID" value="NZ_BAABEI010000009.1"/>
</dbReference>
<dbReference type="GO" id="GO:0005886">
    <property type="term" value="C:plasma membrane"/>
    <property type="evidence" value="ECO:0007669"/>
    <property type="project" value="UniProtKB-SubCell"/>
</dbReference>
<keyword evidence="4" id="KW-1003">Cell membrane</keyword>
<name>A0A4R2CEJ8_SHIGR</name>
<comment type="caution">
    <text evidence="9">The sequence shown here is derived from an EMBL/GenBank/DDBJ whole genome shotgun (WGS) entry which is preliminary data.</text>
</comment>
<comment type="similarity">
    <text evidence="3">Belongs to the band 7/mec-2 family. Flotillin subfamily.</text>
</comment>
<dbReference type="InterPro" id="IPR001107">
    <property type="entry name" value="Band_7"/>
</dbReference>
<proteinExistence type="inferred from homology"/>
<evidence type="ECO:0000256" key="5">
    <source>
        <dbReference type="ARBA" id="ARBA00023136"/>
    </source>
</evidence>
<dbReference type="SMART" id="SM00244">
    <property type="entry name" value="PHB"/>
    <property type="match status" value="1"/>
</dbReference>
<evidence type="ECO:0000259" key="8">
    <source>
        <dbReference type="SMART" id="SM00244"/>
    </source>
</evidence>
<organism evidence="9 10">
    <name type="scientific">Shinella granuli</name>
    <dbReference type="NCBI Taxonomy" id="323621"/>
    <lineage>
        <taxon>Bacteria</taxon>
        <taxon>Pseudomonadati</taxon>
        <taxon>Pseudomonadota</taxon>
        <taxon>Alphaproteobacteria</taxon>
        <taxon>Hyphomicrobiales</taxon>
        <taxon>Rhizobiaceae</taxon>
        <taxon>Shinella</taxon>
    </lineage>
</organism>
<evidence type="ECO:0000256" key="1">
    <source>
        <dbReference type="ARBA" id="ARBA00004167"/>
    </source>
</evidence>
<dbReference type="CDD" id="cd03399">
    <property type="entry name" value="SPFH_flotillin"/>
    <property type="match status" value="1"/>
</dbReference>
<dbReference type="InterPro" id="IPR027705">
    <property type="entry name" value="Flotillin_fam"/>
</dbReference>
<accession>A0A4R2CEJ8</accession>
<dbReference type="InterPro" id="IPR031905">
    <property type="entry name" value="Flotillin_C"/>
</dbReference>
<evidence type="ECO:0000313" key="10">
    <source>
        <dbReference type="Proteomes" id="UP000295351"/>
    </source>
</evidence>
<keyword evidence="10" id="KW-1185">Reference proteome</keyword>
<evidence type="ECO:0000256" key="4">
    <source>
        <dbReference type="ARBA" id="ARBA00022475"/>
    </source>
</evidence>
<evidence type="ECO:0000256" key="6">
    <source>
        <dbReference type="SAM" id="Coils"/>
    </source>
</evidence>
<feature type="transmembrane region" description="Helical" evidence="7">
    <location>
        <begin position="6"/>
        <end position="27"/>
    </location>
</feature>
<dbReference type="InterPro" id="IPR036013">
    <property type="entry name" value="Band_7/SPFH_dom_sf"/>
</dbReference>